<accession>A0A4Y9L283</accession>
<dbReference type="EMBL" id="SPQT01000058">
    <property type="protein sequence ID" value="TFV36919.1"/>
    <property type="molecule type" value="Genomic_DNA"/>
</dbReference>
<comment type="caution">
    <text evidence="1">The sequence shown here is derived from an EMBL/GenBank/DDBJ whole genome shotgun (WGS) entry which is preliminary data.</text>
</comment>
<evidence type="ECO:0000313" key="2">
    <source>
        <dbReference type="Proteomes" id="UP000297966"/>
    </source>
</evidence>
<gene>
    <name evidence="1" type="ORF">E4K65_44655</name>
</gene>
<sequence length="90" mass="10209">MKGRRGGRSAAVARTSISKTDLELMALQQIRSFPGGERVVSVEVECDAGEARDVAWRLHVTAKDEADFERIHYAAETTTERLKRRYCLKR</sequence>
<dbReference type="OrthoDB" id="8265401at2"/>
<dbReference type="AlphaFoldDB" id="A0A4Y9L283"/>
<dbReference type="RefSeq" id="WP_135179500.1">
    <property type="nucleotide sequence ID" value="NZ_JBIYER010000001.1"/>
</dbReference>
<name>A0A4Y9L283_9BRAD</name>
<reference evidence="1 2" key="1">
    <citation type="submission" date="2019-03" db="EMBL/GenBank/DDBJ databases">
        <title>Bradyrhizobium diversity isolated from nodules of Chamaecrista fasciculata.</title>
        <authorList>
            <person name="Klepa M.S."/>
            <person name="Urquiaga M.O."/>
            <person name="Hungria M."/>
            <person name="Delamuta J.R."/>
        </authorList>
    </citation>
    <scope>NUCLEOTIDE SEQUENCE [LARGE SCALE GENOMIC DNA]</scope>
    <source>
        <strain evidence="1 2">CNPSo 3448</strain>
    </source>
</reference>
<organism evidence="1 2">
    <name type="scientific">Bradyrhizobium niftali</name>
    <dbReference type="NCBI Taxonomy" id="2560055"/>
    <lineage>
        <taxon>Bacteria</taxon>
        <taxon>Pseudomonadati</taxon>
        <taxon>Pseudomonadota</taxon>
        <taxon>Alphaproteobacteria</taxon>
        <taxon>Hyphomicrobiales</taxon>
        <taxon>Nitrobacteraceae</taxon>
        <taxon>Bradyrhizobium</taxon>
    </lineage>
</organism>
<evidence type="ECO:0000313" key="1">
    <source>
        <dbReference type="EMBL" id="TFV36919.1"/>
    </source>
</evidence>
<dbReference type="Proteomes" id="UP000297966">
    <property type="component" value="Unassembled WGS sequence"/>
</dbReference>
<protein>
    <submittedName>
        <fullName evidence="1">Uncharacterized protein</fullName>
    </submittedName>
</protein>
<keyword evidence="2" id="KW-1185">Reference proteome</keyword>
<proteinExistence type="predicted"/>